<evidence type="ECO:0000313" key="2">
    <source>
        <dbReference type="EMBL" id="GGK95631.1"/>
    </source>
</evidence>
<protein>
    <submittedName>
        <fullName evidence="2">Uncharacterized protein</fullName>
    </submittedName>
</protein>
<proteinExistence type="predicted"/>
<sequence length="254" mass="28302">MLKRMRPKLLSRILLTLTLLTAGQALAQERVLYDSRLPFPEPRLTESERGRVQYFARQALALNAWGADNAEYCTDDFRIEGAAPGSFTAKGRPQMAYLYTQCYQRPGNLQGLVILEGLNVAAHYVFVNHYSSMYTLKDINRNGFTELALDGGFTGQGYTEGWLDIAELGPVRRMLGQLNYERLPQPYQDNCGAVESGGRWTSALIRVTPGPTPKYTWQELTGNCGNERVATKIGPVKPLKLTPAPTGWDKGPLK</sequence>
<evidence type="ECO:0000313" key="3">
    <source>
        <dbReference type="Proteomes" id="UP000604341"/>
    </source>
</evidence>
<gene>
    <name evidence="2" type="ORF">GCM10010844_12610</name>
</gene>
<organism evidence="2 3">
    <name type="scientific">Deinococcus radiotolerans</name>
    <dbReference type="NCBI Taxonomy" id="1309407"/>
    <lineage>
        <taxon>Bacteria</taxon>
        <taxon>Thermotogati</taxon>
        <taxon>Deinococcota</taxon>
        <taxon>Deinococci</taxon>
        <taxon>Deinococcales</taxon>
        <taxon>Deinococcaceae</taxon>
        <taxon>Deinococcus</taxon>
    </lineage>
</organism>
<reference evidence="3" key="1">
    <citation type="journal article" date="2019" name="Int. J. Syst. Evol. Microbiol.">
        <title>The Global Catalogue of Microorganisms (GCM) 10K type strain sequencing project: providing services to taxonomists for standard genome sequencing and annotation.</title>
        <authorList>
            <consortium name="The Broad Institute Genomics Platform"/>
            <consortium name="The Broad Institute Genome Sequencing Center for Infectious Disease"/>
            <person name="Wu L."/>
            <person name="Ma J."/>
        </authorList>
    </citation>
    <scope>NUCLEOTIDE SEQUENCE [LARGE SCALE GENOMIC DNA]</scope>
    <source>
        <strain evidence="3">JCM 19173</strain>
    </source>
</reference>
<feature type="signal peptide" evidence="1">
    <location>
        <begin position="1"/>
        <end position="27"/>
    </location>
</feature>
<feature type="chain" id="PRO_5046463092" evidence="1">
    <location>
        <begin position="28"/>
        <end position="254"/>
    </location>
</feature>
<dbReference type="Proteomes" id="UP000604341">
    <property type="component" value="Unassembled WGS sequence"/>
</dbReference>
<keyword evidence="3" id="KW-1185">Reference proteome</keyword>
<comment type="caution">
    <text evidence="2">The sequence shown here is derived from an EMBL/GenBank/DDBJ whole genome shotgun (WGS) entry which is preliminary data.</text>
</comment>
<accession>A0ABQ2FIL5</accession>
<dbReference type="EMBL" id="BMPE01000002">
    <property type="protein sequence ID" value="GGK95631.1"/>
    <property type="molecule type" value="Genomic_DNA"/>
</dbReference>
<keyword evidence="1" id="KW-0732">Signal</keyword>
<name>A0ABQ2FIL5_9DEIO</name>
<evidence type="ECO:0000256" key="1">
    <source>
        <dbReference type="SAM" id="SignalP"/>
    </source>
</evidence>